<evidence type="ECO:0000256" key="2">
    <source>
        <dbReference type="ARBA" id="ARBA00004906"/>
    </source>
</evidence>
<dbReference type="GO" id="GO:0005829">
    <property type="term" value="C:cytosol"/>
    <property type="evidence" value="ECO:0007669"/>
    <property type="project" value="EnsemblFungi"/>
</dbReference>
<dbReference type="Pfam" id="PF00632">
    <property type="entry name" value="HECT"/>
    <property type="match status" value="1"/>
</dbReference>
<evidence type="ECO:0000256" key="3">
    <source>
        <dbReference type="ARBA" id="ARBA00012485"/>
    </source>
</evidence>
<feature type="domain" description="HECT" evidence="8">
    <location>
        <begin position="536"/>
        <end position="870"/>
    </location>
</feature>
<organism evidence="9 11">
    <name type="scientific">Yarrowia lipolytica</name>
    <name type="common">Candida lipolytica</name>
    <dbReference type="NCBI Taxonomy" id="4952"/>
    <lineage>
        <taxon>Eukaryota</taxon>
        <taxon>Fungi</taxon>
        <taxon>Dikarya</taxon>
        <taxon>Ascomycota</taxon>
        <taxon>Saccharomycotina</taxon>
        <taxon>Dipodascomycetes</taxon>
        <taxon>Dipodascales</taxon>
        <taxon>Dipodascales incertae sedis</taxon>
        <taxon>Yarrowia</taxon>
    </lineage>
</organism>
<dbReference type="GO" id="GO:0000209">
    <property type="term" value="P:protein polyubiquitination"/>
    <property type="evidence" value="ECO:0007669"/>
    <property type="project" value="EnsemblFungi"/>
</dbReference>
<dbReference type="InterPro" id="IPR035983">
    <property type="entry name" value="Hect_E3_ubiquitin_ligase"/>
</dbReference>
<evidence type="ECO:0000256" key="5">
    <source>
        <dbReference type="ARBA" id="ARBA00022786"/>
    </source>
</evidence>
<keyword evidence="5 6" id="KW-0833">Ubl conjugation pathway</keyword>
<dbReference type="GO" id="GO:0071629">
    <property type="term" value="P:cytoplasm protein quality control by the ubiquitin-proteasome system"/>
    <property type="evidence" value="ECO:0007669"/>
    <property type="project" value="EnsemblFungi"/>
</dbReference>
<comment type="catalytic activity">
    <reaction evidence="1">
        <text>S-ubiquitinyl-[E2 ubiquitin-conjugating enzyme]-L-cysteine + [acceptor protein]-L-lysine = [E2 ubiquitin-conjugating enzyme]-L-cysteine + N(6)-ubiquitinyl-[acceptor protein]-L-lysine.</text>
        <dbReference type="EC" id="2.3.2.26"/>
    </reaction>
</comment>
<evidence type="ECO:0000259" key="8">
    <source>
        <dbReference type="PROSITE" id="PS50237"/>
    </source>
</evidence>
<dbReference type="GO" id="GO:0005634">
    <property type="term" value="C:nucleus"/>
    <property type="evidence" value="ECO:0007669"/>
    <property type="project" value="EnsemblFungi"/>
</dbReference>
<dbReference type="EMBL" id="KZ859087">
    <property type="protein sequence ID" value="RDW23413.1"/>
    <property type="molecule type" value="Genomic_DNA"/>
</dbReference>
<dbReference type="CDD" id="cd00078">
    <property type="entry name" value="HECTc"/>
    <property type="match status" value="1"/>
</dbReference>
<dbReference type="EMBL" id="CP017553">
    <property type="protein sequence ID" value="AOW00926.1"/>
    <property type="molecule type" value="Genomic_DNA"/>
</dbReference>
<dbReference type="GO" id="GO:0036503">
    <property type="term" value="P:ERAD pathway"/>
    <property type="evidence" value="ECO:0007669"/>
    <property type="project" value="EnsemblFungi"/>
</dbReference>
<gene>
    <name evidence="10" type="ORF">B0I71DRAFT_136009</name>
    <name evidence="9" type="ORF">YALI1_A21409g</name>
</gene>
<dbReference type="KEGG" id="yli:2905753"/>
<reference evidence="9 11" key="1">
    <citation type="journal article" date="2016" name="PLoS ONE">
        <title>Sequence Assembly of Yarrowia lipolytica Strain W29/CLIB89 Shows Transposable Element Diversity.</title>
        <authorList>
            <person name="Magnan C."/>
            <person name="Yu J."/>
            <person name="Chang I."/>
            <person name="Jahn E."/>
            <person name="Kanomata Y."/>
            <person name="Wu J."/>
            <person name="Zeller M."/>
            <person name="Oakes M."/>
            <person name="Baldi P."/>
            <person name="Sandmeyer S."/>
        </authorList>
    </citation>
    <scope>NUCLEOTIDE SEQUENCE [LARGE SCALE GENOMIC DNA]</scope>
    <source>
        <strain evidence="9">CLIB89</strain>
        <strain evidence="11">CLIB89(W29)</strain>
    </source>
</reference>
<sequence length="870" mass="99312">MFTNFTGDTRRARQVNLGGRGRQTANRESLLKKAADDRRKREEARKQDEAAKQIQLYWRKQVQEVRPKRLALKEKWLQSPDSVQEAIYFWRTLNMEEAKIVLQQCSELNAAPEQWSELGEEVCKWIISNGHKNASTILSTIAQYPVIIPSFFKAARVSEVTPEALNQQGRRNPAGFVLDYMTQEVNWQGIDLINVVLDTICKFARLPKNKAVGILSNMTQIGGDKFIPALSVVLSSVPFGDIPEELLERLEPLYSVNFVTQILDKYNYTDVSQVLVSLLRIHPERKQQVLQQLSLIDNPPVARVLWKSLFESGPIQKLYRDSMSANEVSEFLESSQYLHLTLLLELYSYWLIVTLDHEFRDQATTLLRFSEIENLMVVLKNLCVAMITNEIECNLIIAVLRQVYARDSRRPFLPKGFWLVRRLHVDTSFIKSLVEEEKMRLSQEHGVETTASRRMASRPSLSAMRSRNRTILSQLPFFIPFNTRVTLFEAFKAEDHSNVMGSEDVFLMHHTGRMGIDAPVIRGREFESAYEKLYSYGSELKKPLSIRFFNDFGPEAGIDGGGLTKEFLTSVTDDAFNTSRGLFAATDNHLLYPNPTTHDTKQLAFLGNLVGKGLYENILIEHGFASFFLQKWTQGSMRSSIDDLYSLDPNLYESLASLKQIYATQGDADLGLTFSIDYADSEGNVRTRDLIRNGSEVPVTKANYLRYIYEVANFKLNTSIRTQTDAFLGGLYQLIDPSWVSMFNADELQMLISGGHANVDVWDLKTHTNYGGYLDTDQTIKDFWTVFESFEEEDKRLLLKFVTSVSKAPLQGFKALNPSFAIRNAGRQVDRFPTASTCVNLLKLPDYQDIDQLRKKLLYAIRSHAGFDLS</sequence>
<dbReference type="OrthoDB" id="8068875at2759"/>
<evidence type="ECO:0000256" key="6">
    <source>
        <dbReference type="PROSITE-ProRule" id="PRU00104"/>
    </source>
</evidence>
<name>A0A1H6PWP7_YARLL</name>
<dbReference type="SMART" id="SM00119">
    <property type="entry name" value="HECTc"/>
    <property type="match status" value="1"/>
</dbReference>
<comment type="pathway">
    <text evidence="2">Protein modification; protein ubiquitination.</text>
</comment>
<dbReference type="eggNOG" id="KOG0942">
    <property type="taxonomic scope" value="Eukaryota"/>
</dbReference>
<dbReference type="GO" id="GO:0010994">
    <property type="term" value="P:free ubiquitin chain polymerization"/>
    <property type="evidence" value="ECO:0007669"/>
    <property type="project" value="EnsemblFungi"/>
</dbReference>
<dbReference type="VEuPathDB" id="FungiDB:YALI1_A21409g"/>
<dbReference type="InterPro" id="IPR000569">
    <property type="entry name" value="HECT_dom"/>
</dbReference>
<dbReference type="SUPFAM" id="SSF56204">
    <property type="entry name" value="Hect, E3 ligase catalytic domain"/>
    <property type="match status" value="1"/>
</dbReference>
<dbReference type="PANTHER" id="PTHR45700">
    <property type="entry name" value="UBIQUITIN-PROTEIN LIGASE E3C"/>
    <property type="match status" value="1"/>
</dbReference>
<evidence type="ECO:0000256" key="7">
    <source>
        <dbReference type="SAM" id="MobiDB-lite"/>
    </source>
</evidence>
<evidence type="ECO:0000313" key="9">
    <source>
        <dbReference type="EMBL" id="AOW00926.1"/>
    </source>
</evidence>
<feature type="compositionally biased region" description="Basic and acidic residues" evidence="7">
    <location>
        <begin position="29"/>
        <end position="47"/>
    </location>
</feature>
<dbReference type="AlphaFoldDB" id="A0A1H6PWP7"/>
<evidence type="ECO:0000313" key="12">
    <source>
        <dbReference type="Proteomes" id="UP000256601"/>
    </source>
</evidence>
<evidence type="ECO:0000256" key="1">
    <source>
        <dbReference type="ARBA" id="ARBA00000885"/>
    </source>
</evidence>
<evidence type="ECO:0000313" key="11">
    <source>
        <dbReference type="Proteomes" id="UP000182444"/>
    </source>
</evidence>
<dbReference type="Gene3D" id="3.30.2160.10">
    <property type="entry name" value="Hect, E3 ligase catalytic domain"/>
    <property type="match status" value="1"/>
</dbReference>
<reference evidence="10 12" key="2">
    <citation type="submission" date="2018-07" db="EMBL/GenBank/DDBJ databases">
        <title>Draft Genome Assemblies for Five Robust Yarrowia lipolytica Strains Exhibiting High Lipid Production and Pentose Sugar Utilization and Sugar Alcohol Secretion from Undetoxified Lignocellulosic Biomass Hydrolysates.</title>
        <authorList>
            <consortium name="DOE Joint Genome Institute"/>
            <person name="Walker C."/>
            <person name="Ryu S."/>
            <person name="Na H."/>
            <person name="Zane M."/>
            <person name="LaButti K."/>
            <person name="Lipzen A."/>
            <person name="Haridas S."/>
            <person name="Barry K."/>
            <person name="Grigoriev I.V."/>
            <person name="Quarterman J."/>
            <person name="Slininger P."/>
            <person name="Dien B."/>
            <person name="Trinh C.T."/>
        </authorList>
    </citation>
    <scope>NUCLEOTIDE SEQUENCE [LARGE SCALE GENOMIC DNA]</scope>
    <source>
        <strain evidence="10 12">YB392</strain>
    </source>
</reference>
<dbReference type="FunFam" id="3.30.2160.10:FF:000002">
    <property type="entry name" value="Putative Ubiquitin-protein ligase E3C"/>
    <property type="match status" value="1"/>
</dbReference>
<dbReference type="Gene3D" id="3.30.2410.10">
    <property type="entry name" value="Hect, E3 ligase catalytic domain"/>
    <property type="match status" value="1"/>
</dbReference>
<accession>A0A1H6PWP7</accession>
<feature type="region of interest" description="Disordered" evidence="7">
    <location>
        <begin position="1"/>
        <end position="47"/>
    </location>
</feature>
<dbReference type="Proteomes" id="UP000182444">
    <property type="component" value="Chromosome 1A"/>
</dbReference>
<evidence type="ECO:0000313" key="10">
    <source>
        <dbReference type="EMBL" id="RDW23413.1"/>
    </source>
</evidence>
<feature type="active site" description="Glycyl thioester intermediate" evidence="6">
    <location>
        <position position="838"/>
    </location>
</feature>
<evidence type="ECO:0000256" key="4">
    <source>
        <dbReference type="ARBA" id="ARBA00022679"/>
    </source>
</evidence>
<dbReference type="VEuPathDB" id="FungiDB:YALI0_A20372g"/>
<dbReference type="PROSITE" id="PS50237">
    <property type="entry name" value="HECT"/>
    <property type="match status" value="1"/>
</dbReference>
<dbReference type="InterPro" id="IPR044611">
    <property type="entry name" value="E3A/B/C-like"/>
</dbReference>
<dbReference type="GO" id="GO:0034605">
    <property type="term" value="P:cellular response to heat"/>
    <property type="evidence" value="ECO:0007669"/>
    <property type="project" value="EnsemblFungi"/>
</dbReference>
<protein>
    <recommendedName>
        <fullName evidence="3">HECT-type E3 ubiquitin transferase</fullName>
        <ecNumber evidence="3">2.3.2.26</ecNumber>
    </recommendedName>
</protein>
<dbReference type="FunFam" id="3.30.2410.10:FF:000017">
    <property type="entry name" value="E3 ubiquitin-protein ligase UPL7"/>
    <property type="match status" value="1"/>
</dbReference>
<dbReference type="PANTHER" id="PTHR45700:SF2">
    <property type="entry name" value="UBIQUITIN-PROTEIN LIGASE E3C"/>
    <property type="match status" value="1"/>
</dbReference>
<dbReference type="GO" id="GO:0000502">
    <property type="term" value="C:proteasome complex"/>
    <property type="evidence" value="ECO:0007669"/>
    <property type="project" value="EnsemblFungi"/>
</dbReference>
<dbReference type="Gene3D" id="3.90.1750.10">
    <property type="entry name" value="Hect, E3 ligase catalytic domains"/>
    <property type="match status" value="1"/>
</dbReference>
<dbReference type="GO" id="GO:0034450">
    <property type="term" value="F:ubiquitin-ubiquitin ligase activity"/>
    <property type="evidence" value="ECO:0007669"/>
    <property type="project" value="EnsemblFungi"/>
</dbReference>
<dbReference type="EC" id="2.3.2.26" evidence="3"/>
<dbReference type="RefSeq" id="XP_500283.1">
    <property type="nucleotide sequence ID" value="XM_500283.1"/>
</dbReference>
<dbReference type="Proteomes" id="UP000256601">
    <property type="component" value="Unassembled WGS sequence"/>
</dbReference>
<proteinExistence type="predicted"/>
<keyword evidence="4" id="KW-0808">Transferase</keyword>
<dbReference type="GeneID" id="2905753"/>